<dbReference type="Gene3D" id="3.20.20.140">
    <property type="entry name" value="Metal-dependent hydrolases"/>
    <property type="match status" value="1"/>
</dbReference>
<protein>
    <submittedName>
        <fullName evidence="2">Unannotated protein</fullName>
    </submittedName>
</protein>
<feature type="domain" description="Amidohydrolase-related" evidence="1">
    <location>
        <begin position="4"/>
        <end position="272"/>
    </location>
</feature>
<name>A0A6J7J5W4_9ZZZZ</name>
<evidence type="ECO:0000259" key="1">
    <source>
        <dbReference type="Pfam" id="PF04909"/>
    </source>
</evidence>
<dbReference type="SUPFAM" id="SSF51556">
    <property type="entry name" value="Metallo-dependent hydrolases"/>
    <property type="match status" value="1"/>
</dbReference>
<reference evidence="2" key="1">
    <citation type="submission" date="2020-05" db="EMBL/GenBank/DDBJ databases">
        <authorList>
            <person name="Chiriac C."/>
            <person name="Salcher M."/>
            <person name="Ghai R."/>
            <person name="Kavagutti S V."/>
        </authorList>
    </citation>
    <scope>NUCLEOTIDE SEQUENCE</scope>
</reference>
<sequence>MDIIDAHTHIVSHDIDRYPIDPGVDEEQAWHRDHSVDADELLAQAAAAGVRGVAFVQAISCHGYDNRYVVDSARRHPGRTIAIGAVRPDHPDARASLRRDVIEGGMNGVRLFSVGGATAPLDHPDMRAITAEAAELGVPVVLLAVAGQLLSVRPLVDAFPSVPFVLDHCGFADLGGVESFPGAGDLFALADLANLSCKVSSITLQATAHPRALWAALVSRFGSDRLMWGSDFPHTNQPDYAGLVDLAKRTTEGLDPGARADVLGATARRLWPAVG</sequence>
<dbReference type="PANTHER" id="PTHR35563:SF2">
    <property type="entry name" value="BARREL METAL-DEPENDENT HYDROLASE, PUTATIVE (AFU_ORTHOLOGUE AFUA_1G16240)-RELATED"/>
    <property type="match status" value="1"/>
</dbReference>
<dbReference type="InterPro" id="IPR006680">
    <property type="entry name" value="Amidohydro-rel"/>
</dbReference>
<evidence type="ECO:0000313" key="2">
    <source>
        <dbReference type="EMBL" id="CAB4938440.1"/>
    </source>
</evidence>
<gene>
    <name evidence="2" type="ORF">UFOPK3543_03099</name>
</gene>
<dbReference type="InterPro" id="IPR052358">
    <property type="entry name" value="Aro_Compnd_Degr_Hydrolases"/>
</dbReference>
<accession>A0A6J7J5W4</accession>
<dbReference type="InterPro" id="IPR032466">
    <property type="entry name" value="Metal_Hydrolase"/>
</dbReference>
<dbReference type="Pfam" id="PF04909">
    <property type="entry name" value="Amidohydro_2"/>
    <property type="match status" value="1"/>
</dbReference>
<dbReference type="AlphaFoldDB" id="A0A6J7J5W4"/>
<dbReference type="PANTHER" id="PTHR35563">
    <property type="entry name" value="BARREL METAL-DEPENDENT HYDROLASE, PUTATIVE (AFU_ORTHOLOGUE AFUA_1G16240)-RELATED"/>
    <property type="match status" value="1"/>
</dbReference>
<organism evidence="2">
    <name type="scientific">freshwater metagenome</name>
    <dbReference type="NCBI Taxonomy" id="449393"/>
    <lineage>
        <taxon>unclassified sequences</taxon>
        <taxon>metagenomes</taxon>
        <taxon>ecological metagenomes</taxon>
    </lineage>
</organism>
<proteinExistence type="predicted"/>
<dbReference type="EMBL" id="CAFBMH010000203">
    <property type="protein sequence ID" value="CAB4938440.1"/>
    <property type="molecule type" value="Genomic_DNA"/>
</dbReference>
<dbReference type="GO" id="GO:0016787">
    <property type="term" value="F:hydrolase activity"/>
    <property type="evidence" value="ECO:0007669"/>
    <property type="project" value="InterPro"/>
</dbReference>